<proteinExistence type="predicted"/>
<dbReference type="Pfam" id="PF08240">
    <property type="entry name" value="ADH_N"/>
    <property type="match status" value="1"/>
</dbReference>
<dbReference type="SMART" id="SM00829">
    <property type="entry name" value="PKS_ER"/>
    <property type="match status" value="1"/>
</dbReference>
<dbReference type="PROSITE" id="PS50206">
    <property type="entry name" value="RHODANESE_3"/>
    <property type="match status" value="1"/>
</dbReference>
<dbReference type="InterPro" id="IPR011032">
    <property type="entry name" value="GroES-like_sf"/>
</dbReference>
<dbReference type="InterPro" id="IPR013154">
    <property type="entry name" value="ADH-like_N"/>
</dbReference>
<dbReference type="PANTHER" id="PTHR44154">
    <property type="entry name" value="QUINONE OXIDOREDUCTASE"/>
    <property type="match status" value="1"/>
</dbReference>
<dbReference type="Pfam" id="PF00107">
    <property type="entry name" value="ADH_zinc_N"/>
    <property type="match status" value="1"/>
</dbReference>
<name>A0A562VL62_9BACT</name>
<evidence type="ECO:0000256" key="1">
    <source>
        <dbReference type="ARBA" id="ARBA00004496"/>
    </source>
</evidence>
<keyword evidence="3" id="KW-0963">Cytoplasm</keyword>
<dbReference type="AlphaFoldDB" id="A0A562VL62"/>
<dbReference type="InterPro" id="IPR002364">
    <property type="entry name" value="Quin_OxRdtase/zeta-crystal_CS"/>
</dbReference>
<dbReference type="OrthoDB" id="9808651at2"/>
<dbReference type="GO" id="GO:0005829">
    <property type="term" value="C:cytosol"/>
    <property type="evidence" value="ECO:0007669"/>
    <property type="project" value="TreeGrafter"/>
</dbReference>
<evidence type="ECO:0000313" key="9">
    <source>
        <dbReference type="Proteomes" id="UP000319449"/>
    </source>
</evidence>
<dbReference type="FunFam" id="3.40.50.720:FF:000244">
    <property type="entry name" value="quinone oxidoreductase"/>
    <property type="match status" value="1"/>
</dbReference>
<organism evidence="8 9">
    <name type="scientific">Geobacter argillaceus</name>
    <dbReference type="NCBI Taxonomy" id="345631"/>
    <lineage>
        <taxon>Bacteria</taxon>
        <taxon>Pseudomonadati</taxon>
        <taxon>Thermodesulfobacteriota</taxon>
        <taxon>Desulfuromonadia</taxon>
        <taxon>Geobacterales</taxon>
        <taxon>Geobacteraceae</taxon>
        <taxon>Geobacter</taxon>
    </lineage>
</organism>
<dbReference type="InterPro" id="IPR013149">
    <property type="entry name" value="ADH-like_C"/>
</dbReference>
<keyword evidence="5" id="KW-0694">RNA-binding</keyword>
<dbReference type="Gene3D" id="3.90.180.10">
    <property type="entry name" value="Medium-chain alcohol dehydrogenases, catalytic domain"/>
    <property type="match status" value="1"/>
</dbReference>
<dbReference type="SUPFAM" id="SSF51735">
    <property type="entry name" value="NAD(P)-binding Rossmann-fold domains"/>
    <property type="match status" value="1"/>
</dbReference>
<evidence type="ECO:0000256" key="3">
    <source>
        <dbReference type="ARBA" id="ARBA00022490"/>
    </source>
</evidence>
<keyword evidence="6" id="KW-0007">Acetylation</keyword>
<keyword evidence="9" id="KW-1185">Reference proteome</keyword>
<dbReference type="InterPro" id="IPR036291">
    <property type="entry name" value="NAD(P)-bd_dom_sf"/>
</dbReference>
<dbReference type="Proteomes" id="UP000319449">
    <property type="component" value="Unassembled WGS sequence"/>
</dbReference>
<feature type="domain" description="Rhodanese" evidence="7">
    <location>
        <begin position="120"/>
        <end position="182"/>
    </location>
</feature>
<dbReference type="InterPro" id="IPR020843">
    <property type="entry name" value="ER"/>
</dbReference>
<sequence length="320" mass="33307">MKAIRVNTFGPPEVMQLAELPDPTPAENQVVVMLHAIGVNPVDTYIRSGQYRPDLKLPYTPGLDGAGIVSAVGPGVHHRQVGQRVYTSWSLSGTYAGQVLCKEFQTHPLPEGVTFAQGAAIGVPYGAAFRALFQRAGAMAGETVLVHGASGGAGIAAVQLARSAGLRVIGTAGSEEGKALVTAQGAHHVLNHRSAGYLEQLRELTCGRGVDIILEMLANVNLGNDLPLLAKGGRVVVIGSRGRVEIDPRDAMGTEAAILGMTLYNATEAELASMHAAFGAGLENGTLRPVVSRQLPLAEAATAHHAVMEASTLGKIVLIP</sequence>
<comment type="subunit">
    <text evidence="2">Homotetramer.</text>
</comment>
<dbReference type="GO" id="GO:0003960">
    <property type="term" value="F:quinone reductase (NADPH) activity"/>
    <property type="evidence" value="ECO:0007669"/>
    <property type="project" value="TreeGrafter"/>
</dbReference>
<evidence type="ECO:0000256" key="6">
    <source>
        <dbReference type="ARBA" id="ARBA00022990"/>
    </source>
</evidence>
<evidence type="ECO:0000256" key="5">
    <source>
        <dbReference type="ARBA" id="ARBA00022884"/>
    </source>
</evidence>
<evidence type="ECO:0000259" key="7">
    <source>
        <dbReference type="PROSITE" id="PS50206"/>
    </source>
</evidence>
<dbReference type="CDD" id="cd08253">
    <property type="entry name" value="zeta_crystallin"/>
    <property type="match status" value="1"/>
</dbReference>
<evidence type="ECO:0000256" key="2">
    <source>
        <dbReference type="ARBA" id="ARBA00011881"/>
    </source>
</evidence>
<dbReference type="EMBL" id="VLLN01000015">
    <property type="protein sequence ID" value="TWJ18703.1"/>
    <property type="molecule type" value="Genomic_DNA"/>
</dbReference>
<accession>A0A562VL62</accession>
<dbReference type="GO" id="GO:0070402">
    <property type="term" value="F:NADPH binding"/>
    <property type="evidence" value="ECO:0007669"/>
    <property type="project" value="TreeGrafter"/>
</dbReference>
<gene>
    <name evidence="8" type="ORF">JN12_02523</name>
</gene>
<dbReference type="SUPFAM" id="SSF50129">
    <property type="entry name" value="GroES-like"/>
    <property type="match status" value="1"/>
</dbReference>
<comment type="caution">
    <text evidence="8">The sequence shown here is derived from an EMBL/GenBank/DDBJ whole genome shotgun (WGS) entry which is preliminary data.</text>
</comment>
<dbReference type="GO" id="GO:0003730">
    <property type="term" value="F:mRNA 3'-UTR binding"/>
    <property type="evidence" value="ECO:0007669"/>
    <property type="project" value="TreeGrafter"/>
</dbReference>
<comment type="subcellular location">
    <subcellularLocation>
        <location evidence="1">Cytoplasm</location>
    </subcellularLocation>
</comment>
<dbReference type="GO" id="GO:0008270">
    <property type="term" value="F:zinc ion binding"/>
    <property type="evidence" value="ECO:0007669"/>
    <property type="project" value="InterPro"/>
</dbReference>
<dbReference type="InterPro" id="IPR001763">
    <property type="entry name" value="Rhodanese-like_dom"/>
</dbReference>
<dbReference type="InterPro" id="IPR051603">
    <property type="entry name" value="Zinc-ADH_QOR/CCCR"/>
</dbReference>
<dbReference type="PANTHER" id="PTHR44154:SF1">
    <property type="entry name" value="QUINONE OXIDOREDUCTASE"/>
    <property type="match status" value="1"/>
</dbReference>
<reference evidence="8 9" key="1">
    <citation type="submission" date="2019-07" db="EMBL/GenBank/DDBJ databases">
        <title>Genomic Encyclopedia of Archaeal and Bacterial Type Strains, Phase II (KMG-II): from individual species to whole genera.</title>
        <authorList>
            <person name="Goeker M."/>
        </authorList>
    </citation>
    <scope>NUCLEOTIDE SEQUENCE [LARGE SCALE GENOMIC DNA]</scope>
    <source>
        <strain evidence="8 9">ATCC BAA-1139</strain>
    </source>
</reference>
<dbReference type="PROSITE" id="PS01162">
    <property type="entry name" value="QOR_ZETA_CRYSTAL"/>
    <property type="match status" value="1"/>
</dbReference>
<dbReference type="RefSeq" id="WP_145023266.1">
    <property type="nucleotide sequence ID" value="NZ_VLLN01000015.1"/>
</dbReference>
<dbReference type="Gene3D" id="3.40.50.720">
    <property type="entry name" value="NAD(P)-binding Rossmann-like Domain"/>
    <property type="match status" value="1"/>
</dbReference>
<evidence type="ECO:0000256" key="4">
    <source>
        <dbReference type="ARBA" id="ARBA00022857"/>
    </source>
</evidence>
<protein>
    <submittedName>
        <fullName evidence="8">NADPH2:quinone reductase</fullName>
    </submittedName>
</protein>
<evidence type="ECO:0000313" key="8">
    <source>
        <dbReference type="EMBL" id="TWJ18703.1"/>
    </source>
</evidence>
<keyword evidence="4" id="KW-0521">NADP</keyword>